<evidence type="ECO:0000313" key="2">
    <source>
        <dbReference type="Proteomes" id="UP000828390"/>
    </source>
</evidence>
<reference evidence="1" key="2">
    <citation type="submission" date="2020-11" db="EMBL/GenBank/DDBJ databases">
        <authorList>
            <person name="McCartney M.A."/>
            <person name="Auch B."/>
            <person name="Kono T."/>
            <person name="Mallez S."/>
            <person name="Becker A."/>
            <person name="Gohl D.M."/>
            <person name="Silverstein K.A.T."/>
            <person name="Koren S."/>
            <person name="Bechman K.B."/>
            <person name="Herman A."/>
            <person name="Abrahante J.E."/>
            <person name="Garbe J."/>
        </authorList>
    </citation>
    <scope>NUCLEOTIDE SEQUENCE</scope>
    <source>
        <strain evidence="1">Duluth1</strain>
        <tissue evidence="1">Whole animal</tissue>
    </source>
</reference>
<evidence type="ECO:0000313" key="1">
    <source>
        <dbReference type="EMBL" id="KAH3846073.1"/>
    </source>
</evidence>
<accession>A0A9D4QX13</accession>
<comment type="caution">
    <text evidence="1">The sequence shown here is derived from an EMBL/GenBank/DDBJ whole genome shotgun (WGS) entry which is preliminary data.</text>
</comment>
<protein>
    <submittedName>
        <fullName evidence="1">Uncharacterized protein</fullName>
    </submittedName>
</protein>
<name>A0A9D4QX13_DREPO</name>
<organism evidence="1 2">
    <name type="scientific">Dreissena polymorpha</name>
    <name type="common">Zebra mussel</name>
    <name type="synonym">Mytilus polymorpha</name>
    <dbReference type="NCBI Taxonomy" id="45954"/>
    <lineage>
        <taxon>Eukaryota</taxon>
        <taxon>Metazoa</taxon>
        <taxon>Spiralia</taxon>
        <taxon>Lophotrochozoa</taxon>
        <taxon>Mollusca</taxon>
        <taxon>Bivalvia</taxon>
        <taxon>Autobranchia</taxon>
        <taxon>Heteroconchia</taxon>
        <taxon>Euheterodonta</taxon>
        <taxon>Imparidentia</taxon>
        <taxon>Neoheterodontei</taxon>
        <taxon>Myida</taxon>
        <taxon>Dreissenoidea</taxon>
        <taxon>Dreissenidae</taxon>
        <taxon>Dreissena</taxon>
    </lineage>
</organism>
<gene>
    <name evidence="1" type="ORF">DPMN_088367</name>
</gene>
<dbReference type="Proteomes" id="UP000828390">
    <property type="component" value="Unassembled WGS sequence"/>
</dbReference>
<keyword evidence="2" id="KW-1185">Reference proteome</keyword>
<dbReference type="PROSITE" id="PS51257">
    <property type="entry name" value="PROKAR_LIPOPROTEIN"/>
    <property type="match status" value="1"/>
</dbReference>
<sequence>MIRGPCASHPLSALCADLESIRAPHWVCAASSCSCPENNSNSPEVSRFCPEPVHLDSLIPRIVRFTVELPHLCGHLCCLPSLIHGSDIPCTDGGSGPGGNDGLRPDGFQLTLAFTVRRHTSSS</sequence>
<proteinExistence type="predicted"/>
<reference evidence="1" key="1">
    <citation type="journal article" date="2019" name="bioRxiv">
        <title>The Genome of the Zebra Mussel, Dreissena polymorpha: A Resource for Invasive Species Research.</title>
        <authorList>
            <person name="McCartney M.A."/>
            <person name="Auch B."/>
            <person name="Kono T."/>
            <person name="Mallez S."/>
            <person name="Zhang Y."/>
            <person name="Obille A."/>
            <person name="Becker A."/>
            <person name="Abrahante J.E."/>
            <person name="Garbe J."/>
            <person name="Badalamenti J.P."/>
            <person name="Herman A."/>
            <person name="Mangelson H."/>
            <person name="Liachko I."/>
            <person name="Sullivan S."/>
            <person name="Sone E.D."/>
            <person name="Koren S."/>
            <person name="Silverstein K.A.T."/>
            <person name="Beckman K.B."/>
            <person name="Gohl D.M."/>
        </authorList>
    </citation>
    <scope>NUCLEOTIDE SEQUENCE</scope>
    <source>
        <strain evidence="1">Duluth1</strain>
        <tissue evidence="1">Whole animal</tissue>
    </source>
</reference>
<dbReference type="EMBL" id="JAIWYP010000003">
    <property type="protein sequence ID" value="KAH3846073.1"/>
    <property type="molecule type" value="Genomic_DNA"/>
</dbReference>
<dbReference type="AlphaFoldDB" id="A0A9D4QX13"/>